<evidence type="ECO:0000256" key="10">
    <source>
        <dbReference type="RuleBase" id="RU351113"/>
    </source>
</evidence>
<feature type="transmembrane region" description="Helical" evidence="10">
    <location>
        <begin position="6"/>
        <end position="27"/>
    </location>
</feature>
<evidence type="ECO:0000256" key="6">
    <source>
        <dbReference type="ARBA" id="ARBA00022989"/>
    </source>
</evidence>
<dbReference type="EMBL" id="MW419386">
    <property type="protein sequence ID" value="QXE93247.1"/>
    <property type="molecule type" value="mRNA"/>
</dbReference>
<keyword evidence="5 10" id="KW-0552">Olfaction</keyword>
<evidence type="ECO:0000256" key="3">
    <source>
        <dbReference type="ARBA" id="ARBA00022606"/>
    </source>
</evidence>
<comment type="similarity">
    <text evidence="10">Belongs to the insect chemoreceptor superfamily. Heteromeric odorant receptor channel (TC 1.A.69) family.</text>
</comment>
<evidence type="ECO:0000256" key="8">
    <source>
        <dbReference type="ARBA" id="ARBA00023170"/>
    </source>
</evidence>
<dbReference type="GO" id="GO:0005549">
    <property type="term" value="F:odorant binding"/>
    <property type="evidence" value="ECO:0007669"/>
    <property type="project" value="InterPro"/>
</dbReference>
<dbReference type="GO" id="GO:0005886">
    <property type="term" value="C:plasma membrane"/>
    <property type="evidence" value="ECO:0007669"/>
    <property type="project" value="UniProtKB-SubCell"/>
</dbReference>
<evidence type="ECO:0000256" key="4">
    <source>
        <dbReference type="ARBA" id="ARBA00022692"/>
    </source>
</evidence>
<feature type="transmembrane region" description="Helical" evidence="10">
    <location>
        <begin position="39"/>
        <end position="61"/>
    </location>
</feature>
<comment type="subcellular location">
    <subcellularLocation>
        <location evidence="1 10">Cell membrane</location>
        <topology evidence="1 10">Multi-pass membrane protein</topology>
    </subcellularLocation>
</comment>
<evidence type="ECO:0000313" key="11">
    <source>
        <dbReference type="EMBL" id="QXE93247.1"/>
    </source>
</evidence>
<keyword evidence="4 10" id="KW-0812">Transmembrane</keyword>
<dbReference type="PANTHER" id="PTHR21137:SF35">
    <property type="entry name" value="ODORANT RECEPTOR 19A-RELATED"/>
    <property type="match status" value="1"/>
</dbReference>
<sequence>MGVLNSIQNNFFGVCMPLAYYFCMLPSDILEDRSKRFRLFYDVYAGAIYMMALFCHLGELIKLYQILADENFIFDELIRNYIITLYHVNALIKCIFLRGKVGSRIYRTIIEYENKIYQSQNESVISIYKLTLSSIRNTKRYYLAGMVLVVVFYIAAPAFRDPYYIQKGNETIIVPQVPLSSWTLVDDNYWYAFVWTSAAGTYLTIFFVTTDLICYSFIAFGSCQLDILQYYINNFHEYSQEIMDQTGCTKTESFRMLQREYLMMHQDIISYVKALNGSLKKIMMLDFLPSSIQLAGIIFQMMTNLSIIQCTLLGHFTCTLIARMFIYCNSADNLAVQSQNIATAWYQIDWTELPYDVRRNIILCIARSQKPLTITIGDFQAISLGTFLVILKGTYSYMMLLTTV</sequence>
<dbReference type="PANTHER" id="PTHR21137">
    <property type="entry name" value="ODORANT RECEPTOR"/>
    <property type="match status" value="1"/>
</dbReference>
<accession>A0A8F4MWX9</accession>
<keyword evidence="9 10" id="KW-0807">Transducer</keyword>
<dbReference type="GO" id="GO:0004984">
    <property type="term" value="F:olfactory receptor activity"/>
    <property type="evidence" value="ECO:0007669"/>
    <property type="project" value="InterPro"/>
</dbReference>
<keyword evidence="2" id="KW-1003">Cell membrane</keyword>
<comment type="caution">
    <text evidence="10">Lacks conserved residue(s) required for the propagation of feature annotation.</text>
</comment>
<keyword evidence="8 10" id="KW-0675">Receptor</keyword>
<evidence type="ECO:0000256" key="7">
    <source>
        <dbReference type="ARBA" id="ARBA00023136"/>
    </source>
</evidence>
<dbReference type="Pfam" id="PF02949">
    <property type="entry name" value="7tm_6"/>
    <property type="match status" value="1"/>
</dbReference>
<keyword evidence="3 10" id="KW-0716">Sensory transduction</keyword>
<name>A0A8F4MWX9_EUCBR</name>
<dbReference type="GO" id="GO:0007165">
    <property type="term" value="P:signal transduction"/>
    <property type="evidence" value="ECO:0007669"/>
    <property type="project" value="UniProtKB-KW"/>
</dbReference>
<proteinExistence type="evidence at transcript level"/>
<keyword evidence="7 10" id="KW-0472">Membrane</keyword>
<feature type="transmembrane region" description="Helical" evidence="10">
    <location>
        <begin position="141"/>
        <end position="159"/>
    </location>
</feature>
<keyword evidence="6 10" id="KW-1133">Transmembrane helix</keyword>
<evidence type="ECO:0000256" key="1">
    <source>
        <dbReference type="ARBA" id="ARBA00004651"/>
    </source>
</evidence>
<dbReference type="InterPro" id="IPR004117">
    <property type="entry name" value="7tm6_olfct_rcpt"/>
</dbReference>
<protein>
    <recommendedName>
        <fullName evidence="10">Odorant receptor</fullName>
    </recommendedName>
</protein>
<dbReference type="AlphaFoldDB" id="A0A8F4MWX9"/>
<organism evidence="11">
    <name type="scientific">Eucryptorrhynchus brandti</name>
    <name type="common">Snout weevil</name>
    <dbReference type="NCBI Taxonomy" id="436910"/>
    <lineage>
        <taxon>Eukaryota</taxon>
        <taxon>Metazoa</taxon>
        <taxon>Ecdysozoa</taxon>
        <taxon>Arthropoda</taxon>
        <taxon>Hexapoda</taxon>
        <taxon>Insecta</taxon>
        <taxon>Pterygota</taxon>
        <taxon>Neoptera</taxon>
        <taxon>Endopterygota</taxon>
        <taxon>Coleoptera</taxon>
        <taxon>Polyphaga</taxon>
        <taxon>Cucujiformia</taxon>
        <taxon>Curculionidae</taxon>
        <taxon>Cryptorhynchinae</taxon>
        <taxon>Eucryptorrhynchus</taxon>
    </lineage>
</organism>
<evidence type="ECO:0000256" key="2">
    <source>
        <dbReference type="ARBA" id="ARBA00022475"/>
    </source>
</evidence>
<reference evidence="11" key="1">
    <citation type="submission" date="2020-12" db="EMBL/GenBank/DDBJ databases">
        <authorList>
            <person name="Wen X."/>
        </authorList>
    </citation>
    <scope>NUCLEOTIDE SEQUENCE</scope>
</reference>
<evidence type="ECO:0000256" key="5">
    <source>
        <dbReference type="ARBA" id="ARBA00022725"/>
    </source>
</evidence>
<evidence type="ECO:0000256" key="9">
    <source>
        <dbReference type="ARBA" id="ARBA00023224"/>
    </source>
</evidence>